<dbReference type="EMBL" id="GECU01021810">
    <property type="protein sequence ID" value="JAS85896.1"/>
    <property type="molecule type" value="Transcribed_RNA"/>
</dbReference>
<feature type="coiled-coil region" evidence="1">
    <location>
        <begin position="59"/>
        <end position="96"/>
    </location>
</feature>
<organism evidence="2">
    <name type="scientific">Homalodisca liturata</name>
    <dbReference type="NCBI Taxonomy" id="320908"/>
    <lineage>
        <taxon>Eukaryota</taxon>
        <taxon>Metazoa</taxon>
        <taxon>Ecdysozoa</taxon>
        <taxon>Arthropoda</taxon>
        <taxon>Hexapoda</taxon>
        <taxon>Insecta</taxon>
        <taxon>Pterygota</taxon>
        <taxon>Neoptera</taxon>
        <taxon>Paraneoptera</taxon>
        <taxon>Hemiptera</taxon>
        <taxon>Auchenorrhyncha</taxon>
        <taxon>Membracoidea</taxon>
        <taxon>Cicadellidae</taxon>
        <taxon>Cicadellinae</taxon>
        <taxon>Proconiini</taxon>
        <taxon>Homalodisca</taxon>
    </lineage>
</organism>
<feature type="non-terminal residue" evidence="2">
    <location>
        <position position="151"/>
    </location>
</feature>
<keyword evidence="1" id="KW-0175">Coiled coil</keyword>
<reference evidence="2" key="1">
    <citation type="submission" date="2015-11" db="EMBL/GenBank/DDBJ databases">
        <title>De novo transcriptome assembly of four potential Pierce s Disease insect vectors from Arizona vineyards.</title>
        <authorList>
            <person name="Tassone E.E."/>
        </authorList>
    </citation>
    <scope>NUCLEOTIDE SEQUENCE</scope>
</reference>
<protein>
    <submittedName>
        <fullName evidence="2">Uncharacterized protein</fullName>
    </submittedName>
</protein>
<dbReference type="AlphaFoldDB" id="A0A1B6IG52"/>
<evidence type="ECO:0000256" key="1">
    <source>
        <dbReference type="SAM" id="Coils"/>
    </source>
</evidence>
<name>A0A1B6IG52_9HEMI</name>
<gene>
    <name evidence="2" type="ORF">g.58481</name>
</gene>
<accession>A0A1B6IG52</accession>
<sequence length="151" mass="17681">MVRGGGDMSDSEIINLLSEYNFKEKEISAILKSLKTRDFESVLEYAEQHRADRRMDRERAEALEAARAYRDELQREEELKQRHKEMVLEKIRANREEQARRTELADQPQSAVEKTAQIRADVKVRAILNEKDEVLLGFDKDATVQDLYNKL</sequence>
<evidence type="ECO:0000313" key="2">
    <source>
        <dbReference type="EMBL" id="JAS85896.1"/>
    </source>
</evidence>
<proteinExistence type="predicted"/>